<evidence type="ECO:0000256" key="1">
    <source>
        <dbReference type="SAM" id="SignalP"/>
    </source>
</evidence>
<keyword evidence="1" id="KW-0732">Signal</keyword>
<feature type="signal peptide" evidence="1">
    <location>
        <begin position="1"/>
        <end position="30"/>
    </location>
</feature>
<dbReference type="Pfam" id="PF00089">
    <property type="entry name" value="Trypsin"/>
    <property type="match status" value="1"/>
</dbReference>
<organism evidence="3 4">
    <name type="scientific">Saccharothrix variisporea</name>
    <dbReference type="NCBI Taxonomy" id="543527"/>
    <lineage>
        <taxon>Bacteria</taxon>
        <taxon>Bacillati</taxon>
        <taxon>Actinomycetota</taxon>
        <taxon>Actinomycetes</taxon>
        <taxon>Pseudonocardiales</taxon>
        <taxon>Pseudonocardiaceae</taxon>
        <taxon>Saccharothrix</taxon>
    </lineage>
</organism>
<dbReference type="Gene3D" id="3.30.300.50">
    <property type="match status" value="1"/>
</dbReference>
<dbReference type="GO" id="GO:0004252">
    <property type="term" value="F:serine-type endopeptidase activity"/>
    <property type="evidence" value="ECO:0007669"/>
    <property type="project" value="InterPro"/>
</dbReference>
<dbReference type="EMBL" id="RBXR01000001">
    <property type="protein sequence ID" value="RKT67946.1"/>
    <property type="molecule type" value="Genomic_DNA"/>
</dbReference>
<name>A0A495X360_9PSEU</name>
<dbReference type="PROSITE" id="PS00135">
    <property type="entry name" value="TRYPSIN_SER"/>
    <property type="match status" value="1"/>
</dbReference>
<evidence type="ECO:0000313" key="3">
    <source>
        <dbReference type="EMBL" id="RKT67946.1"/>
    </source>
</evidence>
<accession>A0A495X360</accession>
<dbReference type="PROSITE" id="PS00134">
    <property type="entry name" value="TRYPSIN_HIS"/>
    <property type="match status" value="1"/>
</dbReference>
<gene>
    <name evidence="3" type="ORF">DFJ66_1125</name>
</gene>
<feature type="chain" id="PRO_5019858114" evidence="1">
    <location>
        <begin position="31"/>
        <end position="490"/>
    </location>
</feature>
<dbReference type="InterPro" id="IPR033116">
    <property type="entry name" value="TRYPSIN_SER"/>
</dbReference>
<dbReference type="InterPro" id="IPR009003">
    <property type="entry name" value="Peptidase_S1_PA"/>
</dbReference>
<dbReference type="InterPro" id="IPR043504">
    <property type="entry name" value="Peptidase_S1_PA_chymotrypsin"/>
</dbReference>
<keyword evidence="4" id="KW-1185">Reference proteome</keyword>
<dbReference type="InterPro" id="IPR035070">
    <property type="entry name" value="Streptogrisin_prodomain"/>
</dbReference>
<evidence type="ECO:0000259" key="2">
    <source>
        <dbReference type="Pfam" id="PF00089"/>
    </source>
</evidence>
<comment type="caution">
    <text evidence="3">The sequence shown here is derived from an EMBL/GenBank/DDBJ whole genome shotgun (WGS) entry which is preliminary data.</text>
</comment>
<dbReference type="AlphaFoldDB" id="A0A495X360"/>
<dbReference type="OrthoDB" id="3404169at2"/>
<sequence length="490" mass="52098">MGRSRRVGALVASLAVAAAVAVVAPSGATAEPQLHRTLDANAVTESVRYLVKTYGVSEQEALRRLQLQDDATRLDQVLRTQATYGGMWLDHNAGGVLVVAMTQPADADRYLKALPDRKNIRTQAVRYSLADLNAARDRVAARVGAGPQAVHLPAVSESENKVVVWERGWVAAEKRTQRAAEVAAESEHARSAIAAEPADLVVPRTLVKPEPMATPNVDWGFCHPLYCTGYGPMRGGLRLDMRRDNGTWGGCTAGFNLRSTGGGFPGKPWVLTAGHCMATKTNNVPTQHNGTSVLQQHGIEKNSYPYDYAALPYVDQATANTWLENHTNRNRVLKYCRNGGMDSNADTPCGQQATSVDEYITGTHTLAEVKAGWVVCATGSGSSAVNYPDSYDSGAGEGYLVGTRCGRVLSTDVGINTDICARAGDSGGPLFSQVDHTALGILEGSQQSRSGACQAGELNNYVPISTVLEDLNARIAGQGSVFSVITTPNG</sequence>
<dbReference type="Proteomes" id="UP000272729">
    <property type="component" value="Unassembled WGS sequence"/>
</dbReference>
<protein>
    <submittedName>
        <fullName evidence="3">Streptogrisin C</fullName>
    </submittedName>
</protein>
<evidence type="ECO:0000313" key="4">
    <source>
        <dbReference type="Proteomes" id="UP000272729"/>
    </source>
</evidence>
<proteinExistence type="predicted"/>
<dbReference type="GO" id="GO:0006508">
    <property type="term" value="P:proteolysis"/>
    <property type="evidence" value="ECO:0007669"/>
    <property type="project" value="InterPro"/>
</dbReference>
<dbReference type="InterPro" id="IPR018114">
    <property type="entry name" value="TRYPSIN_HIS"/>
</dbReference>
<dbReference type="SUPFAM" id="SSF50494">
    <property type="entry name" value="Trypsin-like serine proteases"/>
    <property type="match status" value="1"/>
</dbReference>
<dbReference type="RefSeq" id="WP_121218598.1">
    <property type="nucleotide sequence ID" value="NZ_JBIUBA010000013.1"/>
</dbReference>
<reference evidence="3 4" key="1">
    <citation type="submission" date="2018-10" db="EMBL/GenBank/DDBJ databases">
        <title>Sequencing the genomes of 1000 actinobacteria strains.</title>
        <authorList>
            <person name="Klenk H.-P."/>
        </authorList>
    </citation>
    <scope>NUCLEOTIDE SEQUENCE [LARGE SCALE GENOMIC DNA]</scope>
    <source>
        <strain evidence="3 4">DSM 43911</strain>
    </source>
</reference>
<feature type="domain" description="Peptidase S1" evidence="2">
    <location>
        <begin position="250"/>
        <end position="451"/>
    </location>
</feature>
<dbReference type="InterPro" id="IPR001254">
    <property type="entry name" value="Trypsin_dom"/>
</dbReference>
<dbReference type="Gene3D" id="2.40.10.10">
    <property type="entry name" value="Trypsin-like serine proteases"/>
    <property type="match status" value="2"/>
</dbReference>